<sequence length="500" mass="53301">MNSVTRTAALVIGAVAMLVAPPVAMKVLGGSGDPRLSVGAAPPATLVPGDVRDATGRMIAGAVWTGLVSYDPRTGGPVMAAAESVTSPDRKVWTVRLRPGGRFHDGSPVTAGSFTGAWTAVLREGWHGARMLTEVARVRGGAEGLTVKDDTTFEVTLDRPLAGFPALLGDPAFLPMPEGVLRSRDWAAYGRRPIGNGPFRVAAHGPRETVLERPGARTVTVRSMPDAAKQYAAVEAGDLDVATAVPPDRHERMDTEFRGRHRILPGRAATHLAFPSWDDRFTPAIRHTLSMAVDRRAIGEGVLGHQTTPADALVPPGVLPGRRDGQCRMCAHDPKAAAAALADAGGWEGTLTLWHERGDAAWVEAVAEQLRKTLTIDVQPRSLDAGELRKALDEREVDGPFVVHSTAAYPAPAAALRPLLEARTGYRDGYVSDLIDQAEGAASPEAGVTPARLAESALLRDMPLMPLWSAHEHYVWSERVRGVTTEPFTGLLLARLSLKD</sequence>
<evidence type="ECO:0000259" key="1">
    <source>
        <dbReference type="Pfam" id="PF00496"/>
    </source>
</evidence>
<dbReference type="InterPro" id="IPR039424">
    <property type="entry name" value="SBP_5"/>
</dbReference>
<dbReference type="RefSeq" id="WP_197013069.1">
    <property type="nucleotide sequence ID" value="NZ_BAABES010000011.1"/>
</dbReference>
<dbReference type="PANTHER" id="PTHR30290">
    <property type="entry name" value="PERIPLASMIC BINDING COMPONENT OF ABC TRANSPORTER"/>
    <property type="match status" value="1"/>
</dbReference>
<dbReference type="Pfam" id="PF00496">
    <property type="entry name" value="SBP_bac_5"/>
    <property type="match status" value="1"/>
</dbReference>
<comment type="caution">
    <text evidence="2">The sequence shown here is derived from an EMBL/GenBank/DDBJ whole genome shotgun (WGS) entry which is preliminary data.</text>
</comment>
<dbReference type="GO" id="GO:0042597">
    <property type="term" value="C:periplasmic space"/>
    <property type="evidence" value="ECO:0007669"/>
    <property type="project" value="UniProtKB-ARBA"/>
</dbReference>
<name>A0A931DGC2_9ACTN</name>
<dbReference type="EMBL" id="JADOUA010000001">
    <property type="protein sequence ID" value="MBG6090629.1"/>
    <property type="molecule type" value="Genomic_DNA"/>
</dbReference>
<gene>
    <name evidence="2" type="ORF">IW256_004742</name>
</gene>
<evidence type="ECO:0000313" key="3">
    <source>
        <dbReference type="Proteomes" id="UP000614047"/>
    </source>
</evidence>
<dbReference type="GO" id="GO:0015833">
    <property type="term" value="P:peptide transport"/>
    <property type="evidence" value="ECO:0007669"/>
    <property type="project" value="TreeGrafter"/>
</dbReference>
<dbReference type="InterPro" id="IPR000914">
    <property type="entry name" value="SBP_5_dom"/>
</dbReference>
<dbReference type="AlphaFoldDB" id="A0A931DGC2"/>
<reference evidence="2" key="1">
    <citation type="submission" date="2020-11" db="EMBL/GenBank/DDBJ databases">
        <title>Sequencing the genomes of 1000 actinobacteria strains.</title>
        <authorList>
            <person name="Klenk H.-P."/>
        </authorList>
    </citation>
    <scope>NUCLEOTIDE SEQUENCE</scope>
    <source>
        <strain evidence="2">DSM 43175</strain>
    </source>
</reference>
<proteinExistence type="predicted"/>
<dbReference type="SUPFAM" id="SSF53850">
    <property type="entry name" value="Periplasmic binding protein-like II"/>
    <property type="match status" value="1"/>
</dbReference>
<dbReference type="GO" id="GO:1904680">
    <property type="term" value="F:peptide transmembrane transporter activity"/>
    <property type="evidence" value="ECO:0007669"/>
    <property type="project" value="TreeGrafter"/>
</dbReference>
<dbReference type="PANTHER" id="PTHR30290:SF83">
    <property type="entry name" value="ABC TRANSPORTER SUBSTRATE-BINDING PROTEIN"/>
    <property type="match status" value="1"/>
</dbReference>
<keyword evidence="3" id="KW-1185">Reference proteome</keyword>
<dbReference type="Gene3D" id="3.40.190.10">
    <property type="entry name" value="Periplasmic binding protein-like II"/>
    <property type="match status" value="1"/>
</dbReference>
<evidence type="ECO:0000313" key="2">
    <source>
        <dbReference type="EMBL" id="MBG6090629.1"/>
    </source>
</evidence>
<dbReference type="Gene3D" id="3.10.105.10">
    <property type="entry name" value="Dipeptide-binding Protein, Domain 3"/>
    <property type="match status" value="1"/>
</dbReference>
<accession>A0A931DGC2</accession>
<dbReference type="GO" id="GO:0043190">
    <property type="term" value="C:ATP-binding cassette (ABC) transporter complex"/>
    <property type="evidence" value="ECO:0007669"/>
    <property type="project" value="InterPro"/>
</dbReference>
<dbReference type="Proteomes" id="UP000614047">
    <property type="component" value="Unassembled WGS sequence"/>
</dbReference>
<organism evidence="2 3">
    <name type="scientific">Actinomadura viridis</name>
    <dbReference type="NCBI Taxonomy" id="58110"/>
    <lineage>
        <taxon>Bacteria</taxon>
        <taxon>Bacillati</taxon>
        <taxon>Actinomycetota</taxon>
        <taxon>Actinomycetes</taxon>
        <taxon>Streptosporangiales</taxon>
        <taxon>Thermomonosporaceae</taxon>
        <taxon>Actinomadura</taxon>
    </lineage>
</organism>
<feature type="domain" description="Solute-binding protein family 5" evidence="1">
    <location>
        <begin position="77"/>
        <end position="420"/>
    </location>
</feature>
<dbReference type="PIRSF" id="PIRSF002741">
    <property type="entry name" value="MppA"/>
    <property type="match status" value="1"/>
</dbReference>
<dbReference type="InterPro" id="IPR030678">
    <property type="entry name" value="Peptide/Ni-bd"/>
</dbReference>
<dbReference type="CDD" id="cd00995">
    <property type="entry name" value="PBP2_NikA_DppA_OppA_like"/>
    <property type="match status" value="1"/>
</dbReference>
<protein>
    <submittedName>
        <fullName evidence="2">Oligopeptide transport system substrate-binding protein</fullName>
    </submittedName>
</protein>